<comment type="caution">
    <text evidence="2">The sequence shown here is derived from an EMBL/GenBank/DDBJ whole genome shotgun (WGS) entry which is preliminary data.</text>
</comment>
<protein>
    <submittedName>
        <fullName evidence="2">Cell division protein FtsB</fullName>
    </submittedName>
</protein>
<accession>A0A4R3MHB5</accession>
<reference evidence="2 3" key="1">
    <citation type="submission" date="2019-03" db="EMBL/GenBank/DDBJ databases">
        <title>Genomic Encyclopedia of Type Strains, Phase IV (KMG-IV): sequencing the most valuable type-strain genomes for metagenomic binning, comparative biology and taxonomic classification.</title>
        <authorList>
            <person name="Goeker M."/>
        </authorList>
    </citation>
    <scope>NUCLEOTIDE SEQUENCE [LARGE SCALE GENOMIC DNA]</scope>
    <source>
        <strain evidence="2 3">DSM 19345</strain>
    </source>
</reference>
<dbReference type="RefSeq" id="WP_132805387.1">
    <property type="nucleotide sequence ID" value="NZ_SMAK01000002.1"/>
</dbReference>
<dbReference type="Proteomes" id="UP000295678">
    <property type="component" value="Unassembled WGS sequence"/>
</dbReference>
<dbReference type="EMBL" id="SMAK01000002">
    <property type="protein sequence ID" value="TCT12617.1"/>
    <property type="molecule type" value="Genomic_DNA"/>
</dbReference>
<keyword evidence="3" id="KW-1185">Reference proteome</keyword>
<evidence type="ECO:0000256" key="1">
    <source>
        <dbReference type="SAM" id="Coils"/>
    </source>
</evidence>
<dbReference type="InterPro" id="IPR007060">
    <property type="entry name" value="FtsL/DivIC"/>
</dbReference>
<keyword evidence="2" id="KW-0131">Cell cycle</keyword>
<dbReference type="GO" id="GO:0051301">
    <property type="term" value="P:cell division"/>
    <property type="evidence" value="ECO:0007669"/>
    <property type="project" value="UniProtKB-KW"/>
</dbReference>
<evidence type="ECO:0000313" key="3">
    <source>
        <dbReference type="Proteomes" id="UP000295678"/>
    </source>
</evidence>
<evidence type="ECO:0000313" key="2">
    <source>
        <dbReference type="EMBL" id="TCT12617.1"/>
    </source>
</evidence>
<dbReference type="Pfam" id="PF04977">
    <property type="entry name" value="DivIC"/>
    <property type="match status" value="1"/>
</dbReference>
<organism evidence="2 3">
    <name type="scientific">Tepidamorphus gemmatus</name>
    <dbReference type="NCBI Taxonomy" id="747076"/>
    <lineage>
        <taxon>Bacteria</taxon>
        <taxon>Pseudomonadati</taxon>
        <taxon>Pseudomonadota</taxon>
        <taxon>Alphaproteobacteria</taxon>
        <taxon>Hyphomicrobiales</taxon>
        <taxon>Tepidamorphaceae</taxon>
        <taxon>Tepidamorphus</taxon>
    </lineage>
</organism>
<keyword evidence="1" id="KW-0175">Coiled coil</keyword>
<sequence>MPRRTVRRGSIAALLVPLLGAAAVGYFAWHGIHGARGFLASQQLAAETARLEAELAEVRREREWLEHHVALLRPESLDPDMLEERARVLLNLAHPDDIVILRQNP</sequence>
<dbReference type="AlphaFoldDB" id="A0A4R3MHB5"/>
<name>A0A4R3MHB5_9HYPH</name>
<feature type="coiled-coil region" evidence="1">
    <location>
        <begin position="41"/>
        <end position="68"/>
    </location>
</feature>
<keyword evidence="2" id="KW-0132">Cell division</keyword>
<dbReference type="OrthoDB" id="9815600at2"/>
<gene>
    <name evidence="2" type="ORF">EDC22_102302</name>
</gene>
<proteinExistence type="predicted"/>